<dbReference type="PANTHER" id="PTHR30332">
    <property type="entry name" value="PROBABLE GENERAL SECRETION PATHWAY PROTEIN D"/>
    <property type="match status" value="1"/>
</dbReference>
<comment type="caution">
    <text evidence="6">The sequence shown here is derived from an EMBL/GenBank/DDBJ whole genome shotgun (WGS) entry which is preliminary data.</text>
</comment>
<dbReference type="STRING" id="1110546.GCA_001078375_00746"/>
<dbReference type="InterPro" id="IPR004845">
    <property type="entry name" value="T2SS_GspD_CS"/>
</dbReference>
<dbReference type="GO" id="GO:0015627">
    <property type="term" value="C:type II protein secretion system complex"/>
    <property type="evidence" value="ECO:0007669"/>
    <property type="project" value="TreeGrafter"/>
</dbReference>
<dbReference type="AlphaFoldDB" id="A0A2S7ZMU3"/>
<dbReference type="InterPro" id="IPR050810">
    <property type="entry name" value="Bact_Secretion_Sys_Channel"/>
</dbReference>
<keyword evidence="3" id="KW-0472">Membrane</keyword>
<protein>
    <submittedName>
        <fullName evidence="6">Secretion protein</fullName>
    </submittedName>
</protein>
<dbReference type="Proteomes" id="UP000238877">
    <property type="component" value="Unassembled WGS sequence"/>
</dbReference>
<dbReference type="PANTHER" id="PTHR30332:SF24">
    <property type="entry name" value="SECRETIN GSPD-RELATED"/>
    <property type="match status" value="1"/>
</dbReference>
<evidence type="ECO:0000259" key="5">
    <source>
        <dbReference type="Pfam" id="PF00263"/>
    </source>
</evidence>
<keyword evidence="2" id="KW-0732">Signal</keyword>
<evidence type="ECO:0000313" key="7">
    <source>
        <dbReference type="Proteomes" id="UP000238877"/>
    </source>
</evidence>
<name>A0A2S7ZMU3_9FIRM</name>
<reference evidence="6 7" key="1">
    <citation type="submission" date="2018-01" db="EMBL/GenBank/DDBJ databases">
        <title>Draft genome sequences of clinical isolates and type strains of oral Veillonella including Veillonella infantum sp., nov.</title>
        <authorList>
            <person name="Mashima I."/>
            <person name="Liao Y.-C."/>
            <person name="Sabharwal A."/>
            <person name="Haase E.M."/>
            <person name="Nakazawa F."/>
            <person name="Scannapieco F.A."/>
        </authorList>
    </citation>
    <scope>NUCLEOTIDE SEQUENCE [LARGE SCALE GENOMIC DNA]</scope>
    <source>
        <strain evidence="6 7">Y6</strain>
    </source>
</reference>
<proteinExistence type="inferred from homology"/>
<dbReference type="EMBL" id="PPDF01000012">
    <property type="protein sequence ID" value="PQL24576.1"/>
    <property type="molecule type" value="Genomic_DNA"/>
</dbReference>
<evidence type="ECO:0000256" key="3">
    <source>
        <dbReference type="ARBA" id="ARBA00023136"/>
    </source>
</evidence>
<feature type="domain" description="Type II/III secretion system secretin-like" evidence="5">
    <location>
        <begin position="242"/>
        <end position="399"/>
    </location>
</feature>
<dbReference type="Gene3D" id="3.55.50.30">
    <property type="match status" value="1"/>
</dbReference>
<dbReference type="RefSeq" id="WP_105093029.1">
    <property type="nucleotide sequence ID" value="NZ_PPDF01000012.1"/>
</dbReference>
<evidence type="ECO:0000256" key="1">
    <source>
        <dbReference type="ARBA" id="ARBA00004370"/>
    </source>
</evidence>
<gene>
    <name evidence="6" type="ORF">VTHSUH11_06230</name>
</gene>
<sequence>MCSYWRIMIVLLIWWVVGNPYMKAEEPVQLQASNATEHAYSMTVSKASLANVVEAISRSYKIDILGIDTLEGTVTGNIYGKSPLEMLQRLGDMYHFDIQNEQGIITVIGHSGVKEHRHVMVVEPNVASASSLESVIKTVVPNGKFAIHKETNQLVFNITGDEEKGVKSVIQAIDRDVKQVRLEATIMAMEHSYTKETGFRWSWLSLTGHGSDKTHSYGAITFGKAPDGEAYKFFVKPELSLLETTGKAVVIATPSIMALNGEEAHILIGERIPVVEETISNGERKQSIHYEEVGIKLDYTPIVTKNGSIDTSIRAEVSSPIMVSELKSYKITTRQAQTRVRLQPGEVLVIGGLMDNRDQRQMEKIPLLGDIPLLGKLFKHSRKTKDSVEMIIFVKATVV</sequence>
<comment type="subcellular location">
    <subcellularLocation>
        <location evidence="1">Membrane</location>
    </subcellularLocation>
</comment>
<comment type="similarity">
    <text evidence="4">Belongs to the bacterial secretin family.</text>
</comment>
<dbReference type="InterPro" id="IPR001775">
    <property type="entry name" value="GspD/PilQ"/>
</dbReference>
<dbReference type="GO" id="GO:0009306">
    <property type="term" value="P:protein secretion"/>
    <property type="evidence" value="ECO:0007669"/>
    <property type="project" value="InterPro"/>
</dbReference>
<dbReference type="GO" id="GO:0016020">
    <property type="term" value="C:membrane"/>
    <property type="evidence" value="ECO:0007669"/>
    <property type="project" value="UniProtKB-SubCell"/>
</dbReference>
<dbReference type="PROSITE" id="PS00875">
    <property type="entry name" value="T2SP_D"/>
    <property type="match status" value="1"/>
</dbReference>
<dbReference type="PRINTS" id="PR00811">
    <property type="entry name" value="BCTERIALGSPD"/>
</dbReference>
<organism evidence="6 7">
    <name type="scientific">Veillonella tobetsuensis</name>
    <dbReference type="NCBI Taxonomy" id="1110546"/>
    <lineage>
        <taxon>Bacteria</taxon>
        <taxon>Bacillati</taxon>
        <taxon>Bacillota</taxon>
        <taxon>Negativicutes</taxon>
        <taxon>Veillonellales</taxon>
        <taxon>Veillonellaceae</taxon>
        <taxon>Veillonella</taxon>
    </lineage>
</organism>
<dbReference type="Pfam" id="PF00263">
    <property type="entry name" value="Secretin"/>
    <property type="match status" value="1"/>
</dbReference>
<evidence type="ECO:0000256" key="2">
    <source>
        <dbReference type="ARBA" id="ARBA00022729"/>
    </source>
</evidence>
<evidence type="ECO:0000256" key="4">
    <source>
        <dbReference type="RuleBase" id="RU004003"/>
    </source>
</evidence>
<evidence type="ECO:0000313" key="6">
    <source>
        <dbReference type="EMBL" id="PQL24576.1"/>
    </source>
</evidence>
<accession>A0A2S7ZMU3</accession>
<dbReference type="InterPro" id="IPR004846">
    <property type="entry name" value="T2SS/T3SS_dom"/>
</dbReference>